<feature type="non-terminal residue" evidence="2">
    <location>
        <position position="1"/>
    </location>
</feature>
<feature type="non-terminal residue" evidence="2">
    <location>
        <position position="189"/>
    </location>
</feature>
<organism evidence="2 3">
    <name type="scientific">Cuculus canorus</name>
    <name type="common">Common cuckoo</name>
    <dbReference type="NCBI Taxonomy" id="55661"/>
    <lineage>
        <taxon>Eukaryota</taxon>
        <taxon>Metazoa</taxon>
        <taxon>Chordata</taxon>
        <taxon>Craniata</taxon>
        <taxon>Vertebrata</taxon>
        <taxon>Euteleostomi</taxon>
        <taxon>Archelosauria</taxon>
        <taxon>Archosauria</taxon>
        <taxon>Dinosauria</taxon>
        <taxon>Saurischia</taxon>
        <taxon>Theropoda</taxon>
        <taxon>Coelurosauria</taxon>
        <taxon>Aves</taxon>
        <taxon>Neognathae</taxon>
        <taxon>Neoaves</taxon>
        <taxon>Otidimorphae</taxon>
        <taxon>Cuculiformes</taxon>
        <taxon>Cuculidae</taxon>
        <taxon>Cuculus</taxon>
    </lineage>
</organism>
<dbReference type="STRING" id="55661.A0A091G726"/>
<sequence length="189" mass="19798">EGQKTAEISVTPSPSLSTVLTSHQPKEASDFSPVTAAIPETILEKNLTTSTHNASGNNATEMENASIPTTPVVVSETERLQASATASPRNVTVTQHEHHNVSFSLNSGTEIPSPTPTASTLEENQHNHEVTEPSSTTEEEDDANSATPTPSLNSVLATTNSSQLGSFDGQTMRPTAARPETRPGTSPVG</sequence>
<keyword evidence="3" id="KW-1185">Reference proteome</keyword>
<feature type="compositionally biased region" description="Polar residues" evidence="1">
    <location>
        <begin position="144"/>
        <end position="173"/>
    </location>
</feature>
<dbReference type="Proteomes" id="UP000053760">
    <property type="component" value="Unassembled WGS sequence"/>
</dbReference>
<proteinExistence type="predicted"/>
<evidence type="ECO:0000313" key="3">
    <source>
        <dbReference type="Proteomes" id="UP000053760"/>
    </source>
</evidence>
<protein>
    <submittedName>
        <fullName evidence="2">Uncharacterized protein</fullName>
    </submittedName>
</protein>
<gene>
    <name evidence="2" type="ORF">N303_03897</name>
</gene>
<dbReference type="EMBL" id="KL447760">
    <property type="protein sequence ID" value="KFO76954.1"/>
    <property type="molecule type" value="Genomic_DNA"/>
</dbReference>
<feature type="compositionally biased region" description="Polar residues" evidence="1">
    <location>
        <begin position="101"/>
        <end position="122"/>
    </location>
</feature>
<feature type="compositionally biased region" description="Polar residues" evidence="1">
    <location>
        <begin position="80"/>
        <end position="94"/>
    </location>
</feature>
<feature type="compositionally biased region" description="Low complexity" evidence="1">
    <location>
        <begin position="9"/>
        <end position="22"/>
    </location>
</feature>
<feature type="region of interest" description="Disordered" evidence="1">
    <location>
        <begin position="46"/>
        <end position="189"/>
    </location>
</feature>
<dbReference type="AlphaFoldDB" id="A0A091G726"/>
<accession>A0A091G726</accession>
<reference evidence="2 3" key="1">
    <citation type="submission" date="2014-04" db="EMBL/GenBank/DDBJ databases">
        <title>Genome evolution of avian class.</title>
        <authorList>
            <person name="Zhang G."/>
            <person name="Li C."/>
        </authorList>
    </citation>
    <scope>NUCLEOTIDE SEQUENCE [LARGE SCALE GENOMIC DNA]</scope>
    <source>
        <strain evidence="2">BGI_N303</strain>
    </source>
</reference>
<evidence type="ECO:0000313" key="2">
    <source>
        <dbReference type="EMBL" id="KFO76954.1"/>
    </source>
</evidence>
<name>A0A091G726_CUCCA</name>
<feature type="compositionally biased region" description="Polar residues" evidence="1">
    <location>
        <begin position="46"/>
        <end position="69"/>
    </location>
</feature>
<feature type="region of interest" description="Disordered" evidence="1">
    <location>
        <begin position="1"/>
        <end position="33"/>
    </location>
</feature>
<evidence type="ECO:0000256" key="1">
    <source>
        <dbReference type="SAM" id="MobiDB-lite"/>
    </source>
</evidence>